<name>A0A165IU96_XYLHT</name>
<dbReference type="OMA" id="NIMFATR"/>
<dbReference type="FunCoup" id="A0A165IU96">
    <property type="interactions" value="62"/>
</dbReference>
<dbReference type="Pfam" id="PF10455">
    <property type="entry name" value="BAR_2"/>
    <property type="match status" value="1"/>
</dbReference>
<dbReference type="EMBL" id="KV407455">
    <property type="protein sequence ID" value="KZF25399.1"/>
    <property type="molecule type" value="Genomic_DNA"/>
</dbReference>
<dbReference type="RefSeq" id="XP_018190954.1">
    <property type="nucleotide sequence ID" value="XM_018336834.1"/>
</dbReference>
<evidence type="ECO:0000313" key="3">
    <source>
        <dbReference type="Proteomes" id="UP000076632"/>
    </source>
</evidence>
<dbReference type="AlphaFoldDB" id="A0A165IU96"/>
<dbReference type="InParanoid" id="A0A165IU96"/>
<dbReference type="GO" id="GO:0005737">
    <property type="term" value="C:cytoplasm"/>
    <property type="evidence" value="ECO:0007669"/>
    <property type="project" value="InterPro"/>
</dbReference>
<dbReference type="Gene3D" id="1.20.1270.60">
    <property type="entry name" value="Arfaptin homology (AH) domain/BAR domain"/>
    <property type="match status" value="1"/>
</dbReference>
<sequence length="318" mass="35152">MDKVQAFGKNFSATFSPFATRTQQYVKEQLGQVEDKTELPPDYIELEKRVDALKQVHQKMLQVTSQYSNEAYDYPPNIRESFNDLGRTITEKVHLLSNATTPAEAQAAFTAPPTAKPQPKTFNHAIGRASLASSQLIQRNSAGAGEDPLAIALEKYALACEKVGEARLAQDAQIQSRFLAAWSTTLNTNINFATRARKGVENSRLMLDAAKAKAKHGGAAFSLPGQARGDEHDEEHMTEEQRVEIEQAEDEFVGQTEEAVGVMKNVLDTPEPLRNLADLIAAQLEYHKKAYEILSELAPVVDGLQVEQEVGRHESFAE</sequence>
<keyword evidence="3" id="KW-1185">Reference proteome</keyword>
<organism evidence="2 3">
    <name type="scientific">Xylona heveae (strain CBS 132557 / TC161)</name>
    <dbReference type="NCBI Taxonomy" id="1328760"/>
    <lineage>
        <taxon>Eukaryota</taxon>
        <taxon>Fungi</taxon>
        <taxon>Dikarya</taxon>
        <taxon>Ascomycota</taxon>
        <taxon>Pezizomycotina</taxon>
        <taxon>Xylonomycetes</taxon>
        <taxon>Xylonales</taxon>
        <taxon>Xylonaceae</taxon>
        <taxon>Xylona</taxon>
    </lineage>
</organism>
<feature type="domain" description="BAR" evidence="1">
    <location>
        <begin position="10"/>
        <end position="303"/>
    </location>
</feature>
<gene>
    <name evidence="2" type="ORF">L228DRAFT_75788</name>
</gene>
<protein>
    <submittedName>
        <fullName evidence="2">Meiotically up-regulated gene 64 protein</fullName>
    </submittedName>
</protein>
<accession>A0A165IU96</accession>
<dbReference type="OrthoDB" id="5549748at2759"/>
<dbReference type="GeneID" id="28901971"/>
<dbReference type="Proteomes" id="UP000076632">
    <property type="component" value="Unassembled WGS sequence"/>
</dbReference>
<dbReference type="STRING" id="1328760.A0A165IU96"/>
<evidence type="ECO:0000313" key="2">
    <source>
        <dbReference type="EMBL" id="KZF25399.1"/>
    </source>
</evidence>
<dbReference type="CDD" id="cd07600">
    <property type="entry name" value="BAR_Gvp36"/>
    <property type="match status" value="1"/>
</dbReference>
<dbReference type="InterPro" id="IPR018859">
    <property type="entry name" value="BAR_dom-cont"/>
</dbReference>
<evidence type="ECO:0000259" key="1">
    <source>
        <dbReference type="SMART" id="SM00721"/>
    </source>
</evidence>
<dbReference type="InterPro" id="IPR027267">
    <property type="entry name" value="AH/BAR_dom_sf"/>
</dbReference>
<dbReference type="SMART" id="SM00721">
    <property type="entry name" value="BAR"/>
    <property type="match status" value="1"/>
</dbReference>
<dbReference type="InterPro" id="IPR004148">
    <property type="entry name" value="BAR_dom"/>
</dbReference>
<proteinExistence type="predicted"/>
<dbReference type="SUPFAM" id="SSF103657">
    <property type="entry name" value="BAR/IMD domain-like"/>
    <property type="match status" value="1"/>
</dbReference>
<reference evidence="2 3" key="1">
    <citation type="journal article" date="2016" name="Fungal Biol.">
        <title>The genome of Xylona heveae provides a window into fungal endophytism.</title>
        <authorList>
            <person name="Gazis R."/>
            <person name="Kuo A."/>
            <person name="Riley R."/>
            <person name="LaButti K."/>
            <person name="Lipzen A."/>
            <person name="Lin J."/>
            <person name="Amirebrahimi M."/>
            <person name="Hesse C.N."/>
            <person name="Spatafora J.W."/>
            <person name="Henrissat B."/>
            <person name="Hainaut M."/>
            <person name="Grigoriev I.V."/>
            <person name="Hibbett D.S."/>
        </authorList>
    </citation>
    <scope>NUCLEOTIDE SEQUENCE [LARGE SCALE GENOMIC DNA]</scope>
    <source>
        <strain evidence="2 3">TC161</strain>
    </source>
</reference>